<dbReference type="AlphaFoldDB" id="A0A229UNN8"/>
<sequence>MKLVFASDYMTNKDMTSSCVQNEERNDTDWYVYLEAFSEIMVCYPSCSYVPHDSSPVLHHDSRVSFYHLPPLNGPLSMLNYRFETMKIVQKALQKADVLIARLPSEVGFIAIQAAKLLNKPWAVEVVSSAEEYYDTSLGKLLSPIMNLRLQKMIGQAPAALYATNHFLQRRYPCNGRMISRSSSQFQAHLPHISTDRLQRIATCYEREVYHIGLGGTLSGQSKGIDIALKALKKVQQLTVKTVKLDIVGEGDPARWKRLAEELYIEDVVNFKGIMNQRTMRQDWLDSLDLYIQPSRQDSQPKVMLEAMGRGVPVFGSRVGGISELLSPEQLMKPEDDNRLAMLICDLINDTTKQRRLAGRSLEAASAHNEDALRMQRLEFFSYVINHVAQRQDKKELVESNPFR</sequence>
<dbReference type="Proteomes" id="UP000215509">
    <property type="component" value="Unassembled WGS sequence"/>
</dbReference>
<proteinExistence type="predicted"/>
<gene>
    <name evidence="1" type="ORF">CF651_18865</name>
</gene>
<evidence type="ECO:0000313" key="1">
    <source>
        <dbReference type="EMBL" id="OXM84964.1"/>
    </source>
</evidence>
<accession>A0A229UNN8</accession>
<dbReference type="OrthoDB" id="9813638at2"/>
<organism evidence="1 2">
    <name type="scientific">Paenibacillus rigui</name>
    <dbReference type="NCBI Taxonomy" id="554312"/>
    <lineage>
        <taxon>Bacteria</taxon>
        <taxon>Bacillati</taxon>
        <taxon>Bacillota</taxon>
        <taxon>Bacilli</taxon>
        <taxon>Bacillales</taxon>
        <taxon>Paenibacillaceae</taxon>
        <taxon>Paenibacillus</taxon>
    </lineage>
</organism>
<dbReference type="SUPFAM" id="SSF53756">
    <property type="entry name" value="UDP-Glycosyltransferase/glycogen phosphorylase"/>
    <property type="match status" value="1"/>
</dbReference>
<evidence type="ECO:0000313" key="2">
    <source>
        <dbReference type="Proteomes" id="UP000215509"/>
    </source>
</evidence>
<name>A0A229UNN8_9BACL</name>
<dbReference type="CDD" id="cd03801">
    <property type="entry name" value="GT4_PimA-like"/>
    <property type="match status" value="1"/>
</dbReference>
<dbReference type="EMBL" id="NMQW01000025">
    <property type="protein sequence ID" value="OXM84964.1"/>
    <property type="molecule type" value="Genomic_DNA"/>
</dbReference>
<dbReference type="RefSeq" id="WP_094016412.1">
    <property type="nucleotide sequence ID" value="NZ_NMQW01000025.1"/>
</dbReference>
<protein>
    <submittedName>
        <fullName evidence="1">Uncharacterized protein</fullName>
    </submittedName>
</protein>
<dbReference type="Gene3D" id="3.40.50.2000">
    <property type="entry name" value="Glycogen Phosphorylase B"/>
    <property type="match status" value="2"/>
</dbReference>
<dbReference type="Pfam" id="PF13692">
    <property type="entry name" value="Glyco_trans_1_4"/>
    <property type="match status" value="1"/>
</dbReference>
<keyword evidence="2" id="KW-1185">Reference proteome</keyword>
<dbReference type="PANTHER" id="PTHR12526">
    <property type="entry name" value="GLYCOSYLTRANSFERASE"/>
    <property type="match status" value="1"/>
</dbReference>
<reference evidence="1 2" key="1">
    <citation type="submission" date="2017-07" db="EMBL/GenBank/DDBJ databases">
        <title>Genome sequencing and assembly of Paenibacillus rigui.</title>
        <authorList>
            <person name="Mayilraj S."/>
        </authorList>
    </citation>
    <scope>NUCLEOTIDE SEQUENCE [LARGE SCALE GENOMIC DNA]</scope>
    <source>
        <strain evidence="1 2">JCM 16352</strain>
    </source>
</reference>
<comment type="caution">
    <text evidence="1">The sequence shown here is derived from an EMBL/GenBank/DDBJ whole genome shotgun (WGS) entry which is preliminary data.</text>
</comment>